<dbReference type="Gene3D" id="3.40.1390.20">
    <property type="entry name" value="HprK N-terminal domain-like"/>
    <property type="match status" value="1"/>
</dbReference>
<dbReference type="AlphaFoldDB" id="A0ABD6CE72"/>
<dbReference type="SUPFAM" id="SSF75138">
    <property type="entry name" value="HprK N-terminal domain-like"/>
    <property type="match status" value="1"/>
</dbReference>
<dbReference type="Proteomes" id="UP001597119">
    <property type="component" value="Unassembled WGS sequence"/>
</dbReference>
<dbReference type="InterPro" id="IPR010766">
    <property type="entry name" value="DRTGG"/>
</dbReference>
<reference evidence="3 4" key="1">
    <citation type="journal article" date="2019" name="Int. J. Syst. Evol. Microbiol.">
        <title>The Global Catalogue of Microorganisms (GCM) 10K type strain sequencing project: providing services to taxonomists for standard genome sequencing and annotation.</title>
        <authorList>
            <consortium name="The Broad Institute Genomics Platform"/>
            <consortium name="The Broad Institute Genome Sequencing Center for Infectious Disease"/>
            <person name="Wu L."/>
            <person name="Ma J."/>
        </authorList>
    </citation>
    <scope>NUCLEOTIDE SEQUENCE [LARGE SCALE GENOMIC DNA]</scope>
    <source>
        <strain evidence="3 4">CGMCC 1.12125</strain>
    </source>
</reference>
<dbReference type="Gene3D" id="3.40.50.300">
    <property type="entry name" value="P-loop containing nucleotide triphosphate hydrolases"/>
    <property type="match status" value="1"/>
</dbReference>
<accession>A0ABD6CE72</accession>
<sequence>MNPILVSTTEGSTGKTAVALALAQRVDDAGESVGYMKPRGTRLQSAVGKTLDQDPMLARDLLDLDEEMHEMEPIVYSPTFIQEAIRGREDPDALRERLTESYESIAADKDAVVIEGADDYKTGGIVDLTDVDVANLLDASVLLLASYETPGDVDEILAAVDAFGDRLGGVLFNAVSDDEFDELTEDVIPFLESHGVTVFGALPSVKELSGVTVDELAKSLGAELLTSEAPTDGFVERFLVGAMGSDSALRAFRRTREAAVITGGDRSDIQTAALEAPGVECLLLTGGFRPTGAVIGTAEDAGKPILLVQGDTRTAIDRAETIIRSGRTRDAATVDRMTELLGDSVDVDAIIALGE</sequence>
<evidence type="ECO:0000313" key="3">
    <source>
        <dbReference type="EMBL" id="MFD1588671.1"/>
    </source>
</evidence>
<evidence type="ECO:0000259" key="2">
    <source>
        <dbReference type="Pfam" id="PF07085"/>
    </source>
</evidence>
<organism evidence="3 4">
    <name type="scientific">Halorientalis brevis</name>
    <dbReference type="NCBI Taxonomy" id="1126241"/>
    <lineage>
        <taxon>Archaea</taxon>
        <taxon>Methanobacteriati</taxon>
        <taxon>Methanobacteriota</taxon>
        <taxon>Stenosarchaea group</taxon>
        <taxon>Halobacteria</taxon>
        <taxon>Halobacteriales</taxon>
        <taxon>Haloarculaceae</taxon>
        <taxon>Halorientalis</taxon>
    </lineage>
</organism>
<keyword evidence="1" id="KW-0315">Glutamine amidotransferase</keyword>
<dbReference type="InterPro" id="IPR027417">
    <property type="entry name" value="P-loop_NTPase"/>
</dbReference>
<feature type="domain" description="DRTGG" evidence="2">
    <location>
        <begin position="215"/>
        <end position="320"/>
    </location>
</feature>
<dbReference type="Pfam" id="PF13500">
    <property type="entry name" value="AAA_26"/>
    <property type="match status" value="1"/>
</dbReference>
<gene>
    <name evidence="3" type="ORF">ACFR9U_16965</name>
</gene>
<keyword evidence="4" id="KW-1185">Reference proteome</keyword>
<dbReference type="RefSeq" id="WP_247378328.1">
    <property type="nucleotide sequence ID" value="NZ_JALLGV010000005.1"/>
</dbReference>
<dbReference type="SUPFAM" id="SSF52540">
    <property type="entry name" value="P-loop containing nucleoside triphosphate hydrolases"/>
    <property type="match status" value="1"/>
</dbReference>
<dbReference type="Pfam" id="PF07085">
    <property type="entry name" value="DRTGG"/>
    <property type="match status" value="1"/>
</dbReference>
<dbReference type="PANTHER" id="PTHR21343">
    <property type="entry name" value="DETHIOBIOTIN SYNTHETASE"/>
    <property type="match status" value="1"/>
</dbReference>
<comment type="caution">
    <text evidence="3">The sequence shown here is derived from an EMBL/GenBank/DDBJ whole genome shotgun (WGS) entry which is preliminary data.</text>
</comment>
<dbReference type="InterPro" id="IPR028979">
    <property type="entry name" value="Ser_kin/Pase_Hpr-like_N_sf"/>
</dbReference>
<evidence type="ECO:0000256" key="1">
    <source>
        <dbReference type="ARBA" id="ARBA00022962"/>
    </source>
</evidence>
<dbReference type="PANTHER" id="PTHR21343:SF8">
    <property type="entry name" value="DRTGG DOMAIN-CONTAINING PROTEIN"/>
    <property type="match status" value="1"/>
</dbReference>
<dbReference type="CDD" id="cd03109">
    <property type="entry name" value="DTBS"/>
    <property type="match status" value="1"/>
</dbReference>
<name>A0ABD6CE72_9EURY</name>
<protein>
    <submittedName>
        <fullName evidence="3">Phosphotransacetylase family protein</fullName>
    </submittedName>
</protein>
<evidence type="ECO:0000313" key="4">
    <source>
        <dbReference type="Proteomes" id="UP001597119"/>
    </source>
</evidence>
<dbReference type="EMBL" id="JBHUDJ010000014">
    <property type="protein sequence ID" value="MFD1588671.1"/>
    <property type="molecule type" value="Genomic_DNA"/>
</dbReference>
<proteinExistence type="predicted"/>